<name>A0A379LL95_9GAMM</name>
<dbReference type="RefSeq" id="WP_051584563.1">
    <property type="nucleotide sequence ID" value="NZ_CAJHAQ010000001.1"/>
</dbReference>
<evidence type="ECO:0000313" key="2">
    <source>
        <dbReference type="EMBL" id="SUD91360.1"/>
    </source>
</evidence>
<gene>
    <name evidence="2" type="ORF">NCTC10526_01721</name>
</gene>
<dbReference type="InterPro" id="IPR029441">
    <property type="entry name" value="Cass2"/>
</dbReference>
<dbReference type="PANTHER" id="PTHR36444">
    <property type="entry name" value="TRANSCRIPTIONAL REGULATOR PROTEIN YOBU-RELATED"/>
    <property type="match status" value="1"/>
</dbReference>
<evidence type="ECO:0000313" key="3">
    <source>
        <dbReference type="Proteomes" id="UP000254123"/>
    </source>
</evidence>
<evidence type="ECO:0000259" key="1">
    <source>
        <dbReference type="SMART" id="SM00871"/>
    </source>
</evidence>
<dbReference type="SUPFAM" id="SSF55136">
    <property type="entry name" value="Probable bacterial effector-binding domain"/>
    <property type="match status" value="1"/>
</dbReference>
<dbReference type="EMBL" id="UGVC01000001">
    <property type="protein sequence ID" value="SUD91360.1"/>
    <property type="molecule type" value="Genomic_DNA"/>
</dbReference>
<dbReference type="Proteomes" id="UP000254123">
    <property type="component" value="Unassembled WGS sequence"/>
</dbReference>
<dbReference type="Pfam" id="PF14526">
    <property type="entry name" value="Cass2"/>
    <property type="match status" value="1"/>
</dbReference>
<proteinExistence type="predicted"/>
<dbReference type="PANTHER" id="PTHR36444:SF2">
    <property type="entry name" value="TRANSCRIPTIONAL REGULATOR PROTEIN YOBU-RELATED"/>
    <property type="match status" value="1"/>
</dbReference>
<dbReference type="InterPro" id="IPR053182">
    <property type="entry name" value="YobU-like_regulator"/>
</dbReference>
<dbReference type="Gene3D" id="3.20.80.10">
    <property type="entry name" value="Regulatory factor, effector binding domain"/>
    <property type="match status" value="1"/>
</dbReference>
<reference evidence="2 3" key="1">
    <citation type="submission" date="2018-06" db="EMBL/GenBank/DDBJ databases">
        <authorList>
            <consortium name="Pathogen Informatics"/>
            <person name="Doyle S."/>
        </authorList>
    </citation>
    <scope>NUCLEOTIDE SEQUENCE [LARGE SCALE GENOMIC DNA]</scope>
    <source>
        <strain evidence="2 3">NCTC10526</strain>
    </source>
</reference>
<organism evidence="2 3">
    <name type="scientific">Psychrobacter phenylpyruvicus</name>
    <dbReference type="NCBI Taxonomy" id="29432"/>
    <lineage>
        <taxon>Bacteria</taxon>
        <taxon>Pseudomonadati</taxon>
        <taxon>Pseudomonadota</taxon>
        <taxon>Gammaproteobacteria</taxon>
        <taxon>Moraxellales</taxon>
        <taxon>Moraxellaceae</taxon>
        <taxon>Psychrobacter</taxon>
    </lineage>
</organism>
<dbReference type="STRING" id="1123034.GCA_000685805_02498"/>
<protein>
    <submittedName>
        <fullName evidence="2">Bacterial transcription activator, effector binding domain</fullName>
    </submittedName>
</protein>
<dbReference type="AlphaFoldDB" id="A0A379LL95"/>
<dbReference type="InterPro" id="IPR010499">
    <property type="entry name" value="AraC_E-bd"/>
</dbReference>
<dbReference type="SMART" id="SM00871">
    <property type="entry name" value="AraC_E_bind"/>
    <property type="match status" value="1"/>
</dbReference>
<feature type="domain" description="AraC effector-binding" evidence="1">
    <location>
        <begin position="2"/>
        <end position="132"/>
    </location>
</feature>
<dbReference type="InterPro" id="IPR011256">
    <property type="entry name" value="Reg_factor_effector_dom_sf"/>
</dbReference>
<sequence>MFLVTPFYLIVRGDNYPDTGGYFAKLPKDSGIYGIYHNYQSDANGEFEVTASWKHDGNNEELEGGTVESVTIPAGKYLVFSEQGALPEVVVTAWQDIWAYFNDENCAHTRLYNVDFEHYVNESQVDVYIGIE</sequence>
<keyword evidence="3" id="KW-1185">Reference proteome</keyword>
<accession>A0A379LL95</accession>